<accession>A0A8H6S9P8</accession>
<dbReference type="CDD" id="cd02440">
    <property type="entry name" value="AdoMet_MTases"/>
    <property type="match status" value="1"/>
</dbReference>
<dbReference type="Gene3D" id="3.40.50.150">
    <property type="entry name" value="Vaccinia Virus protein VP39"/>
    <property type="match status" value="1"/>
</dbReference>
<proteinExistence type="predicted"/>
<dbReference type="Pfam" id="PF13489">
    <property type="entry name" value="Methyltransf_23"/>
    <property type="match status" value="1"/>
</dbReference>
<dbReference type="OrthoDB" id="184880at2759"/>
<comment type="caution">
    <text evidence="1">The sequence shown here is derived from an EMBL/GenBank/DDBJ whole genome shotgun (WGS) entry which is preliminary data.</text>
</comment>
<dbReference type="RefSeq" id="XP_037216792.1">
    <property type="nucleotide sequence ID" value="XM_037367398.1"/>
</dbReference>
<dbReference type="PANTHER" id="PTHR43591">
    <property type="entry name" value="METHYLTRANSFERASE"/>
    <property type="match status" value="1"/>
</dbReference>
<dbReference type="GO" id="GO:0008168">
    <property type="term" value="F:methyltransferase activity"/>
    <property type="evidence" value="ECO:0007669"/>
    <property type="project" value="UniProtKB-KW"/>
</dbReference>
<dbReference type="EMBL" id="JACAZF010000009">
    <property type="protein sequence ID" value="KAF7295429.1"/>
    <property type="molecule type" value="Genomic_DNA"/>
</dbReference>
<name>A0A8H6S9P8_9AGAR</name>
<sequence length="298" mass="33683">MSKEPAPAHSYNHDHTTARQFQQWTGSSYPLPADAKEKERLQLQHDAIKKLYEDRILLAPVDLDKKASVLETGTGSGIWVVDLAGRKSNIDIVAVDIESRNWPTSPPKNIEFILGTVLELPKEWDNKFALVHQRLLLLALAREQWPVALKEMYRVLKPGGWVQLGETKIWPNDFKDPARPCTEKLATLYRALADSKELYIDCAESLGKMLAAAGFTNIKGEIRMQEMGVWAGERGEAWRKDWVGVFNGIETSVMDNNGFDVVKSMEEYDLLLDGFEEECDTVKGGALEFIIFYAQKPL</sequence>
<keyword evidence="1" id="KW-0489">Methyltransferase</keyword>
<dbReference type="GeneID" id="59349914"/>
<keyword evidence="1" id="KW-0808">Transferase</keyword>
<evidence type="ECO:0000313" key="1">
    <source>
        <dbReference type="EMBL" id="KAF7295429.1"/>
    </source>
</evidence>
<dbReference type="GO" id="GO:0032259">
    <property type="term" value="P:methylation"/>
    <property type="evidence" value="ECO:0007669"/>
    <property type="project" value="UniProtKB-KW"/>
</dbReference>
<organism evidence="1 2">
    <name type="scientific">Mycena indigotica</name>
    <dbReference type="NCBI Taxonomy" id="2126181"/>
    <lineage>
        <taxon>Eukaryota</taxon>
        <taxon>Fungi</taxon>
        <taxon>Dikarya</taxon>
        <taxon>Basidiomycota</taxon>
        <taxon>Agaricomycotina</taxon>
        <taxon>Agaricomycetes</taxon>
        <taxon>Agaricomycetidae</taxon>
        <taxon>Agaricales</taxon>
        <taxon>Marasmiineae</taxon>
        <taxon>Mycenaceae</taxon>
        <taxon>Mycena</taxon>
    </lineage>
</organism>
<dbReference type="InterPro" id="IPR029063">
    <property type="entry name" value="SAM-dependent_MTases_sf"/>
</dbReference>
<keyword evidence="2" id="KW-1185">Reference proteome</keyword>
<protein>
    <submittedName>
        <fullName evidence="1">S-adenosyl-L-methionine-dependent methyltransferase</fullName>
    </submittedName>
</protein>
<dbReference type="AlphaFoldDB" id="A0A8H6S9P8"/>
<dbReference type="Proteomes" id="UP000636479">
    <property type="component" value="Unassembled WGS sequence"/>
</dbReference>
<reference evidence="1" key="1">
    <citation type="submission" date="2020-05" db="EMBL/GenBank/DDBJ databases">
        <title>Mycena genomes resolve the evolution of fungal bioluminescence.</title>
        <authorList>
            <person name="Tsai I.J."/>
        </authorList>
    </citation>
    <scope>NUCLEOTIDE SEQUENCE</scope>
    <source>
        <strain evidence="1">171206Taipei</strain>
    </source>
</reference>
<evidence type="ECO:0000313" key="2">
    <source>
        <dbReference type="Proteomes" id="UP000636479"/>
    </source>
</evidence>
<dbReference type="SUPFAM" id="SSF53335">
    <property type="entry name" value="S-adenosyl-L-methionine-dependent methyltransferases"/>
    <property type="match status" value="1"/>
</dbReference>
<gene>
    <name evidence="1" type="ORF">MIND_01082500</name>
</gene>
<dbReference type="PANTHER" id="PTHR43591:SF110">
    <property type="entry name" value="RHODANESE DOMAIN-CONTAINING PROTEIN"/>
    <property type="match status" value="1"/>
</dbReference>